<feature type="transmembrane region" description="Helical" evidence="2">
    <location>
        <begin position="38"/>
        <end position="60"/>
    </location>
</feature>
<dbReference type="Proteomes" id="UP000008394">
    <property type="component" value="Chromosome"/>
</dbReference>
<proteinExistence type="predicted"/>
<evidence type="ECO:0000313" key="4">
    <source>
        <dbReference type="Proteomes" id="UP000008394"/>
    </source>
</evidence>
<dbReference type="InterPro" id="IPR046314">
    <property type="entry name" value="DUF6466"/>
</dbReference>
<sequence>MGAGHMDRHFEEASMSGNISGRLDRATASRSFTKRAPLGVRIMLAAFAVLAIAFAVLAGVNIDAQRQYDAATQTLTENLETASRNDADLKQLLTSQQELDARFASITGKSAVLLPQISESTTYNAQVSKQLTDLVQQQVDADAAKNDSQQSGQHGEQPKSLDSLTEEQRKQVEELLRSNEELGKSEDSTNESNGGQGERENDSPSRPSNVKPW</sequence>
<dbReference type="Pfam" id="PF20070">
    <property type="entry name" value="DUF6466"/>
    <property type="match status" value="1"/>
</dbReference>
<evidence type="ECO:0000313" key="3">
    <source>
        <dbReference type="EMBL" id="AEK30106.1"/>
    </source>
</evidence>
<keyword evidence="2" id="KW-1133">Transmembrane helix</keyword>
<feature type="region of interest" description="Disordered" evidence="1">
    <location>
        <begin position="139"/>
        <end position="213"/>
    </location>
</feature>
<dbReference type="AlphaFoldDB" id="A0A806FNI9"/>
<keyword evidence="2" id="KW-0472">Membrane</keyword>
<reference evidence="3 4" key="1">
    <citation type="journal article" date="2011" name="J. Bacteriol.">
        <title>Genome Sequence of the Probiotic Strain Bifidobacterium animalis subsp. lactis CNCM I-2494.</title>
        <authorList>
            <person name="Chervaux C."/>
            <person name="Grimaldi C."/>
            <person name="Bolotin A."/>
            <person name="Quinquis B."/>
            <person name="Legrain-Raspaud S."/>
            <person name="van Hylckama Vlieg J.E."/>
            <person name="Denariaz G."/>
            <person name="Smokvina T."/>
        </authorList>
    </citation>
    <scope>NUCLEOTIDE SEQUENCE [LARGE SCALE GENOMIC DNA]</scope>
    <source>
        <strain evidence="3 4">CNCM I-2494</strain>
    </source>
</reference>
<keyword evidence="2" id="KW-0812">Transmembrane</keyword>
<dbReference type="EMBL" id="CP002915">
    <property type="protein sequence ID" value="AEK30106.1"/>
    <property type="molecule type" value="Genomic_DNA"/>
</dbReference>
<organism evidence="3 4">
    <name type="scientific">Bifidobacterium animalis subsp. lactis CNCM I-2494</name>
    <dbReference type="NCBI Taxonomy" id="1042403"/>
    <lineage>
        <taxon>Bacteria</taxon>
        <taxon>Bacillati</taxon>
        <taxon>Actinomycetota</taxon>
        <taxon>Actinomycetes</taxon>
        <taxon>Bifidobacteriales</taxon>
        <taxon>Bifidobacteriaceae</taxon>
        <taxon>Bifidobacterium</taxon>
    </lineage>
</organism>
<feature type="compositionally biased region" description="Basic and acidic residues" evidence="1">
    <location>
        <begin position="166"/>
        <end position="187"/>
    </location>
</feature>
<accession>A0A806FNI9</accession>
<name>A0A806FNI9_BIFAN</name>
<evidence type="ECO:0000256" key="1">
    <source>
        <dbReference type="SAM" id="MobiDB-lite"/>
    </source>
</evidence>
<protein>
    <submittedName>
        <fullName evidence="3">Hypothetical membrane associated protein</fullName>
    </submittedName>
</protein>
<dbReference type="KEGG" id="bnm:BALAC2494_00483"/>
<feature type="compositionally biased region" description="Polar residues" evidence="1">
    <location>
        <begin position="204"/>
        <end position="213"/>
    </location>
</feature>
<evidence type="ECO:0000256" key="2">
    <source>
        <dbReference type="SAM" id="Phobius"/>
    </source>
</evidence>
<gene>
    <name evidence="3" type="ORF">BALAC2494_00483</name>
</gene>